<feature type="signal peptide" evidence="3">
    <location>
        <begin position="1"/>
        <end position="22"/>
    </location>
</feature>
<evidence type="ECO:0000256" key="2">
    <source>
        <dbReference type="SAM" id="Phobius"/>
    </source>
</evidence>
<organism evidence="4 5">
    <name type="scientific">Hypholoma sublateritium (strain FD-334 SS-4)</name>
    <dbReference type="NCBI Taxonomy" id="945553"/>
    <lineage>
        <taxon>Eukaryota</taxon>
        <taxon>Fungi</taxon>
        <taxon>Dikarya</taxon>
        <taxon>Basidiomycota</taxon>
        <taxon>Agaricomycotina</taxon>
        <taxon>Agaricomycetes</taxon>
        <taxon>Agaricomycetidae</taxon>
        <taxon>Agaricales</taxon>
        <taxon>Agaricineae</taxon>
        <taxon>Strophariaceae</taxon>
        <taxon>Hypholoma</taxon>
    </lineage>
</organism>
<keyword evidence="2" id="KW-0472">Membrane</keyword>
<evidence type="ECO:0000313" key="5">
    <source>
        <dbReference type="Proteomes" id="UP000054270"/>
    </source>
</evidence>
<feature type="transmembrane region" description="Helical" evidence="2">
    <location>
        <begin position="297"/>
        <end position="317"/>
    </location>
</feature>
<name>A0A0D2L3J4_HYPSF</name>
<dbReference type="AlphaFoldDB" id="A0A0D2L3J4"/>
<keyword evidence="3" id="KW-0732">Signal</keyword>
<dbReference type="EMBL" id="KN817559">
    <property type="protein sequence ID" value="KJA21347.1"/>
    <property type="molecule type" value="Genomic_DNA"/>
</dbReference>
<feature type="compositionally biased region" description="Low complexity" evidence="1">
    <location>
        <begin position="255"/>
        <end position="287"/>
    </location>
</feature>
<feature type="chain" id="PRO_5002246055" description="Mid2 domain-containing protein" evidence="3">
    <location>
        <begin position="23"/>
        <end position="463"/>
    </location>
</feature>
<proteinExistence type="predicted"/>
<feature type="non-terminal residue" evidence="4">
    <location>
        <position position="463"/>
    </location>
</feature>
<feature type="region of interest" description="Disordered" evidence="1">
    <location>
        <begin position="323"/>
        <end position="356"/>
    </location>
</feature>
<keyword evidence="2" id="KW-1133">Transmembrane helix</keyword>
<protein>
    <recommendedName>
        <fullName evidence="6">Mid2 domain-containing protein</fullName>
    </recommendedName>
</protein>
<keyword evidence="2" id="KW-0812">Transmembrane</keyword>
<feature type="compositionally biased region" description="Polar residues" evidence="1">
    <location>
        <begin position="346"/>
        <end position="356"/>
    </location>
</feature>
<dbReference type="OrthoDB" id="3267813at2759"/>
<dbReference type="STRING" id="945553.A0A0D2L3J4"/>
<dbReference type="Proteomes" id="UP000054270">
    <property type="component" value="Unassembled WGS sequence"/>
</dbReference>
<keyword evidence="5" id="KW-1185">Reference proteome</keyword>
<reference evidence="5" key="1">
    <citation type="submission" date="2014-04" db="EMBL/GenBank/DDBJ databases">
        <title>Evolutionary Origins and Diversification of the Mycorrhizal Mutualists.</title>
        <authorList>
            <consortium name="DOE Joint Genome Institute"/>
            <consortium name="Mycorrhizal Genomics Consortium"/>
            <person name="Kohler A."/>
            <person name="Kuo A."/>
            <person name="Nagy L.G."/>
            <person name="Floudas D."/>
            <person name="Copeland A."/>
            <person name="Barry K.W."/>
            <person name="Cichocki N."/>
            <person name="Veneault-Fourrey C."/>
            <person name="LaButti K."/>
            <person name="Lindquist E.A."/>
            <person name="Lipzen A."/>
            <person name="Lundell T."/>
            <person name="Morin E."/>
            <person name="Murat C."/>
            <person name="Riley R."/>
            <person name="Ohm R."/>
            <person name="Sun H."/>
            <person name="Tunlid A."/>
            <person name="Henrissat B."/>
            <person name="Grigoriev I.V."/>
            <person name="Hibbett D.S."/>
            <person name="Martin F."/>
        </authorList>
    </citation>
    <scope>NUCLEOTIDE SEQUENCE [LARGE SCALE GENOMIC DNA]</scope>
    <source>
        <strain evidence="5">FD-334 SS-4</strain>
    </source>
</reference>
<feature type="region of interest" description="Disordered" evidence="1">
    <location>
        <begin position="243"/>
        <end position="290"/>
    </location>
</feature>
<gene>
    <name evidence="4" type="ORF">HYPSUDRAFT_216446</name>
</gene>
<accession>A0A0D2L3J4</accession>
<sequence>MSPSSLHLRALLFLLIISNTLHNITVRAYTWTFLEAPTQCGVFAINIFGSDGIPPFRVLVIPYGPSPLDNVEVRNIIDMQFTGNSSQVQFQLPYPTNSQLVAVVSDATGFGSGGTSAPTTVAASNDSSCFNPTSPASYDFYFAIDPENQLVQCQDMRIFWDPSLAQGNPSFLGVIPGGQSFTIPQDTITTVVSLGTGFNWTPSLRGGTTFVLIGGDARGSGTAGMWQSVVTFGINDITSCLSDNSPSSTAGPPAGGTATSTSETTPTYTSTPTPTTTSPELPTSSGSAKGSKTVIEIASGVAGTLALIILVILLLCLQRRSHARRQNKQRPIDLTAESSPPRPAPSVQQSEPTLQFQPQPPAIPVNERIYSHNIHLRDAPSSLPSTSTRSTTSERRIYAGTRRNMSTQGKGQKSDAQRVVRGTILVQHEDAGPSMPGPTRDPVMVEIPPAYTELRLAAVAGRR</sequence>
<evidence type="ECO:0000313" key="4">
    <source>
        <dbReference type="EMBL" id="KJA21347.1"/>
    </source>
</evidence>
<evidence type="ECO:0000256" key="1">
    <source>
        <dbReference type="SAM" id="MobiDB-lite"/>
    </source>
</evidence>
<evidence type="ECO:0008006" key="6">
    <source>
        <dbReference type="Google" id="ProtNLM"/>
    </source>
</evidence>
<evidence type="ECO:0000256" key="3">
    <source>
        <dbReference type="SAM" id="SignalP"/>
    </source>
</evidence>